<evidence type="ECO:0000313" key="2">
    <source>
        <dbReference type="Proteomes" id="UP000768471"/>
    </source>
</evidence>
<accession>A0ABS0NDC0</accession>
<proteinExistence type="predicted"/>
<dbReference type="EMBL" id="JACSGR010000010">
    <property type="protein sequence ID" value="MBH5330338.1"/>
    <property type="molecule type" value="Genomic_DNA"/>
</dbReference>
<organism evidence="1 2">
    <name type="scientific">Eikenella glucosivorans</name>
    <dbReference type="NCBI Taxonomy" id="2766967"/>
    <lineage>
        <taxon>Bacteria</taxon>
        <taxon>Pseudomonadati</taxon>
        <taxon>Pseudomonadota</taxon>
        <taxon>Betaproteobacteria</taxon>
        <taxon>Neisseriales</taxon>
        <taxon>Neisseriaceae</taxon>
        <taxon>Eikenella</taxon>
    </lineage>
</organism>
<reference evidence="1 2" key="1">
    <citation type="submission" date="2020-09" db="EMBL/GenBank/DDBJ databases">
        <title>Eikenella S3660 sp. nov., isolated from a throat swab.</title>
        <authorList>
            <person name="Buhl M."/>
        </authorList>
    </citation>
    <scope>NUCLEOTIDE SEQUENCE [LARGE SCALE GENOMIC DNA]</scope>
    <source>
        <strain evidence="1 2">S3360</strain>
    </source>
</reference>
<sequence>MLCARRGVKAALYSKRLGGSQRGRLPENFHLPRANQFSGSLLMLLNAT</sequence>
<name>A0ABS0NDC0_9NEIS</name>
<dbReference type="RefSeq" id="WP_197904172.1">
    <property type="nucleotide sequence ID" value="NZ_JACSGR010000010.1"/>
</dbReference>
<dbReference type="Proteomes" id="UP000768471">
    <property type="component" value="Unassembled WGS sequence"/>
</dbReference>
<evidence type="ECO:0000313" key="1">
    <source>
        <dbReference type="EMBL" id="MBH5330338.1"/>
    </source>
</evidence>
<gene>
    <name evidence="1" type="ORF">H9Q10_11755</name>
</gene>
<protein>
    <submittedName>
        <fullName evidence="1">Uncharacterized protein</fullName>
    </submittedName>
</protein>
<comment type="caution">
    <text evidence="1">The sequence shown here is derived from an EMBL/GenBank/DDBJ whole genome shotgun (WGS) entry which is preliminary data.</text>
</comment>
<keyword evidence="2" id="KW-1185">Reference proteome</keyword>